<evidence type="ECO:0000256" key="3">
    <source>
        <dbReference type="ARBA" id="ARBA00022630"/>
    </source>
</evidence>
<evidence type="ECO:0000256" key="2">
    <source>
        <dbReference type="ARBA" id="ARBA00005466"/>
    </source>
</evidence>
<dbReference type="Proteomes" id="UP001149140">
    <property type="component" value="Unassembled WGS sequence"/>
</dbReference>
<accession>A0A9X3MW96</accession>
<feature type="domain" description="FAD-binding PCMH-type" evidence="6">
    <location>
        <begin position="34"/>
        <end position="204"/>
    </location>
</feature>
<dbReference type="GO" id="GO:0071949">
    <property type="term" value="F:FAD binding"/>
    <property type="evidence" value="ECO:0007669"/>
    <property type="project" value="InterPro"/>
</dbReference>
<dbReference type="InterPro" id="IPR012951">
    <property type="entry name" value="BBE"/>
</dbReference>
<dbReference type="Pfam" id="PF08031">
    <property type="entry name" value="BBE"/>
    <property type="match status" value="1"/>
</dbReference>
<dbReference type="SUPFAM" id="SSF56176">
    <property type="entry name" value="FAD-binding/transporter-associated domain-like"/>
    <property type="match status" value="1"/>
</dbReference>
<dbReference type="InterPro" id="IPR016167">
    <property type="entry name" value="FAD-bd_PCMH_sub1"/>
</dbReference>
<dbReference type="GO" id="GO:0016491">
    <property type="term" value="F:oxidoreductase activity"/>
    <property type="evidence" value="ECO:0007669"/>
    <property type="project" value="UniProtKB-KW"/>
</dbReference>
<evidence type="ECO:0000256" key="5">
    <source>
        <dbReference type="ARBA" id="ARBA00023002"/>
    </source>
</evidence>
<comment type="cofactor">
    <cofactor evidence="1">
        <name>FAD</name>
        <dbReference type="ChEBI" id="CHEBI:57692"/>
    </cofactor>
</comment>
<keyword evidence="8" id="KW-1185">Reference proteome</keyword>
<protein>
    <submittedName>
        <fullName evidence="7">FAD-binding oxidoreductase</fullName>
    </submittedName>
</protein>
<keyword evidence="3" id="KW-0285">Flavoprotein</keyword>
<evidence type="ECO:0000259" key="6">
    <source>
        <dbReference type="PROSITE" id="PS51387"/>
    </source>
</evidence>
<dbReference type="Gene3D" id="3.30.465.10">
    <property type="match status" value="1"/>
</dbReference>
<keyword evidence="5" id="KW-0560">Oxidoreductase</keyword>
<dbReference type="AlphaFoldDB" id="A0A9X3MW96"/>
<organism evidence="7 8">
    <name type="scientific">Solirubrobacter ginsenosidimutans</name>
    <dbReference type="NCBI Taxonomy" id="490573"/>
    <lineage>
        <taxon>Bacteria</taxon>
        <taxon>Bacillati</taxon>
        <taxon>Actinomycetota</taxon>
        <taxon>Thermoleophilia</taxon>
        <taxon>Solirubrobacterales</taxon>
        <taxon>Solirubrobacteraceae</taxon>
        <taxon>Solirubrobacter</taxon>
    </lineage>
</organism>
<dbReference type="Gene3D" id="3.30.43.10">
    <property type="entry name" value="Uridine Diphospho-n-acetylenolpyruvylglucosamine Reductase, domain 2"/>
    <property type="match status" value="1"/>
</dbReference>
<comment type="caution">
    <text evidence="7">The sequence shown here is derived from an EMBL/GenBank/DDBJ whole genome shotgun (WGS) entry which is preliminary data.</text>
</comment>
<dbReference type="PROSITE" id="PS51387">
    <property type="entry name" value="FAD_PCMH"/>
    <property type="match status" value="1"/>
</dbReference>
<dbReference type="Gene3D" id="3.40.462.20">
    <property type="match status" value="1"/>
</dbReference>
<dbReference type="InterPro" id="IPR050416">
    <property type="entry name" value="FAD-linked_Oxidoreductase"/>
</dbReference>
<keyword evidence="4" id="KW-0274">FAD</keyword>
<evidence type="ECO:0000256" key="1">
    <source>
        <dbReference type="ARBA" id="ARBA00001974"/>
    </source>
</evidence>
<evidence type="ECO:0000256" key="4">
    <source>
        <dbReference type="ARBA" id="ARBA00022827"/>
    </source>
</evidence>
<evidence type="ECO:0000313" key="8">
    <source>
        <dbReference type="Proteomes" id="UP001149140"/>
    </source>
</evidence>
<evidence type="ECO:0000313" key="7">
    <source>
        <dbReference type="EMBL" id="MDA0164076.1"/>
    </source>
</evidence>
<dbReference type="PANTHER" id="PTHR42973">
    <property type="entry name" value="BINDING OXIDOREDUCTASE, PUTATIVE (AFU_ORTHOLOGUE AFUA_1G17690)-RELATED"/>
    <property type="match status" value="1"/>
</dbReference>
<dbReference type="InterPro" id="IPR036318">
    <property type="entry name" value="FAD-bd_PCMH-like_sf"/>
</dbReference>
<dbReference type="InterPro" id="IPR006094">
    <property type="entry name" value="Oxid_FAD_bind_N"/>
</dbReference>
<proteinExistence type="inferred from homology"/>
<reference evidence="7" key="1">
    <citation type="submission" date="2022-10" db="EMBL/GenBank/DDBJ databases">
        <title>The WGS of Solirubrobacter ginsenosidimutans DSM 21036.</title>
        <authorList>
            <person name="Jiang Z."/>
        </authorList>
    </citation>
    <scope>NUCLEOTIDE SEQUENCE</scope>
    <source>
        <strain evidence="7">DSM 21036</strain>
    </source>
</reference>
<sequence length="449" mass="47869">MAIATHLIDAFAGAVLAPGDGGWDAARQAFNTDIDQRPAAIAMPTDALDVADALRFAARHGLRVAPQRTGHNAGPLGDLRDVLLLKTDALGGVEIDVGARRVRVGAATRWEQVTPRLSELGLAALHGSSPDVGIVGYSLGGGIGWLARKHGMQTNAVTAIELITADGRFVRADREHEPDLFWALRGGGGNFGVVTALEFEVFPVRELYAGALFFEVEQTADVLHAWTELLPHLPEEITSWANVLHFPPLPELPAAIRGRSFAIVMAAFLGSEADGRELLRPLRRLRPLIDTFAMQAPAGLGDLAMDPREPLPFRSAHALIDALPAAAIDDVARISGPGSSLALVQLRHMGGALSRRDPDAGARATLPGEICVFGLGVVPEASAEPAVLSDLAALSAAVAPRRVGDYPNFVEQPVEVSGFFDPGTWERLRRVKALYDPQDLFKANHHIPA</sequence>
<dbReference type="PANTHER" id="PTHR42973:SF39">
    <property type="entry name" value="FAD-BINDING PCMH-TYPE DOMAIN-CONTAINING PROTEIN"/>
    <property type="match status" value="1"/>
</dbReference>
<dbReference type="InterPro" id="IPR016166">
    <property type="entry name" value="FAD-bd_PCMH"/>
</dbReference>
<gene>
    <name evidence="7" type="ORF">OM076_27635</name>
</gene>
<dbReference type="EMBL" id="JAPDOD010000030">
    <property type="protein sequence ID" value="MDA0164076.1"/>
    <property type="molecule type" value="Genomic_DNA"/>
</dbReference>
<comment type="similarity">
    <text evidence="2">Belongs to the oxygen-dependent FAD-linked oxidoreductase family.</text>
</comment>
<name>A0A9X3MW96_9ACTN</name>
<dbReference type="RefSeq" id="WP_270043326.1">
    <property type="nucleotide sequence ID" value="NZ_JAPDOD010000030.1"/>
</dbReference>
<dbReference type="InterPro" id="IPR016169">
    <property type="entry name" value="FAD-bd_PCMH_sub2"/>
</dbReference>
<dbReference type="Pfam" id="PF01565">
    <property type="entry name" value="FAD_binding_4"/>
    <property type="match status" value="1"/>
</dbReference>